<keyword evidence="8" id="KW-1185">Reference proteome</keyword>
<feature type="binding site" evidence="5">
    <location>
        <position position="216"/>
    </location>
    <ligand>
        <name>Zn(2+)</name>
        <dbReference type="ChEBI" id="CHEBI:29105"/>
    </ligand>
</feature>
<dbReference type="InterPro" id="IPR017226">
    <property type="entry name" value="BHMT-like"/>
</dbReference>
<dbReference type="PANTHER" id="PTHR46015">
    <property type="entry name" value="ZGC:172121"/>
    <property type="match status" value="1"/>
</dbReference>
<gene>
    <name evidence="7" type="primary">mmuM</name>
    <name evidence="7" type="ORF">ACFOWZ_41200</name>
</gene>
<dbReference type="PANTHER" id="PTHR46015:SF1">
    <property type="entry name" value="HOMOCYSTEINE S-METHYLTRANSFERASE-LIKE ISOFORM 1"/>
    <property type="match status" value="1"/>
</dbReference>
<evidence type="ECO:0000256" key="3">
    <source>
        <dbReference type="ARBA" id="ARBA00022723"/>
    </source>
</evidence>
<keyword evidence="1 5" id="KW-0489">Methyltransferase</keyword>
<evidence type="ECO:0000256" key="5">
    <source>
        <dbReference type="PROSITE-ProRule" id="PRU00333"/>
    </source>
</evidence>
<feature type="domain" description="Hcy-binding" evidence="6">
    <location>
        <begin position="1"/>
        <end position="293"/>
    </location>
</feature>
<name>A0ABV8C774_9PSEU</name>
<keyword evidence="4 5" id="KW-0862">Zinc</keyword>
<dbReference type="Pfam" id="PF02574">
    <property type="entry name" value="S-methyl_trans"/>
    <property type="match status" value="1"/>
</dbReference>
<organism evidence="7 8">
    <name type="scientific">Lentzea rhizosphaerae</name>
    <dbReference type="NCBI Taxonomy" id="2041025"/>
    <lineage>
        <taxon>Bacteria</taxon>
        <taxon>Bacillati</taxon>
        <taxon>Actinomycetota</taxon>
        <taxon>Actinomycetes</taxon>
        <taxon>Pseudonocardiales</taxon>
        <taxon>Pseudonocardiaceae</taxon>
        <taxon>Lentzea</taxon>
    </lineage>
</organism>
<dbReference type="RefSeq" id="WP_382379419.1">
    <property type="nucleotide sequence ID" value="NZ_JBHRZI010000044.1"/>
</dbReference>
<evidence type="ECO:0000256" key="4">
    <source>
        <dbReference type="ARBA" id="ARBA00022833"/>
    </source>
</evidence>
<dbReference type="Proteomes" id="UP001595690">
    <property type="component" value="Unassembled WGS sequence"/>
</dbReference>
<reference evidence="8" key="1">
    <citation type="journal article" date="2019" name="Int. J. Syst. Evol. Microbiol.">
        <title>The Global Catalogue of Microorganisms (GCM) 10K type strain sequencing project: providing services to taxonomists for standard genome sequencing and annotation.</title>
        <authorList>
            <consortium name="The Broad Institute Genomics Platform"/>
            <consortium name="The Broad Institute Genome Sequencing Center for Infectious Disease"/>
            <person name="Wu L."/>
            <person name="Ma J."/>
        </authorList>
    </citation>
    <scope>NUCLEOTIDE SEQUENCE [LARGE SCALE GENOMIC DNA]</scope>
    <source>
        <strain evidence="8">CGMCC 4.7405</strain>
    </source>
</reference>
<evidence type="ECO:0000313" key="7">
    <source>
        <dbReference type="EMBL" id="MFC3897922.1"/>
    </source>
</evidence>
<dbReference type="InterPro" id="IPR051486">
    <property type="entry name" value="Hcy_S-methyltransferase"/>
</dbReference>
<dbReference type="SUPFAM" id="SSF82282">
    <property type="entry name" value="Homocysteine S-methyltransferase"/>
    <property type="match status" value="1"/>
</dbReference>
<dbReference type="InterPro" id="IPR036589">
    <property type="entry name" value="HCY_dom_sf"/>
</dbReference>
<evidence type="ECO:0000256" key="2">
    <source>
        <dbReference type="ARBA" id="ARBA00022679"/>
    </source>
</evidence>
<evidence type="ECO:0000256" key="1">
    <source>
        <dbReference type="ARBA" id="ARBA00022603"/>
    </source>
</evidence>
<keyword evidence="2 5" id="KW-0808">Transferase</keyword>
<feature type="binding site" evidence="5">
    <location>
        <position position="278"/>
    </location>
    <ligand>
        <name>Zn(2+)</name>
        <dbReference type="ChEBI" id="CHEBI:29105"/>
    </ligand>
</feature>
<protein>
    <submittedName>
        <fullName evidence="7">Homocysteine S-methyltransferase</fullName>
        <ecNumber evidence="7">2.1.1.10</ecNumber>
    </submittedName>
</protein>
<dbReference type="PIRSF" id="PIRSF037505">
    <property type="entry name" value="Betaine_HMT"/>
    <property type="match status" value="1"/>
</dbReference>
<feature type="binding site" evidence="5">
    <location>
        <position position="279"/>
    </location>
    <ligand>
        <name>Zn(2+)</name>
        <dbReference type="ChEBI" id="CHEBI:29105"/>
    </ligand>
</feature>
<dbReference type="GO" id="GO:0032259">
    <property type="term" value="P:methylation"/>
    <property type="evidence" value="ECO:0007669"/>
    <property type="project" value="UniProtKB-KW"/>
</dbReference>
<dbReference type="EMBL" id="JBHRZI010000044">
    <property type="protein sequence ID" value="MFC3897922.1"/>
    <property type="molecule type" value="Genomic_DNA"/>
</dbReference>
<dbReference type="NCBIfam" id="NF007020">
    <property type="entry name" value="PRK09485.1"/>
    <property type="match status" value="1"/>
</dbReference>
<dbReference type="InterPro" id="IPR003726">
    <property type="entry name" value="HCY_dom"/>
</dbReference>
<sequence length="299" mass="30801">MELKDALADRVVVLDGGMSTALELAGHDLSDALWSGRLLLTDPDAVRDAHLAFYRAGAEVAITASYQVTFEGFAKQGIGSAETARLLHASVALARSAASSVDGQRWVAASVGPYGAMLADGSEYRGRYGLSVAELVDFHRPRIETLVEAAPDVLAVETIPDVDEAAAVLEVVRGSGVPVWLSYSIRGDRTCAGQPLEEAFAVAAGVDEVIAVGVNCCPPEDVAHAVSVASATGLPVVVYPNSGEEWDAAERAWTGDGTGFAGLAGEWTGHGARLVGGCCRTGPDAIGVLAGALAGERKA</sequence>
<dbReference type="GO" id="GO:0008168">
    <property type="term" value="F:methyltransferase activity"/>
    <property type="evidence" value="ECO:0007669"/>
    <property type="project" value="UniProtKB-KW"/>
</dbReference>
<dbReference type="EC" id="2.1.1.10" evidence="7"/>
<evidence type="ECO:0000259" key="6">
    <source>
        <dbReference type="PROSITE" id="PS50970"/>
    </source>
</evidence>
<comment type="caution">
    <text evidence="7">The sequence shown here is derived from an EMBL/GenBank/DDBJ whole genome shotgun (WGS) entry which is preliminary data.</text>
</comment>
<keyword evidence="3 5" id="KW-0479">Metal-binding</keyword>
<comment type="cofactor">
    <cofactor evidence="5">
        <name>Zn(2+)</name>
        <dbReference type="ChEBI" id="CHEBI:29105"/>
    </cofactor>
</comment>
<proteinExistence type="predicted"/>
<dbReference type="Gene3D" id="3.20.20.330">
    <property type="entry name" value="Homocysteine-binding-like domain"/>
    <property type="match status" value="1"/>
</dbReference>
<accession>A0ABV8C774</accession>
<dbReference type="PROSITE" id="PS50970">
    <property type="entry name" value="HCY"/>
    <property type="match status" value="1"/>
</dbReference>
<evidence type="ECO:0000313" key="8">
    <source>
        <dbReference type="Proteomes" id="UP001595690"/>
    </source>
</evidence>